<dbReference type="InterPro" id="IPR012223">
    <property type="entry name" value="TEII"/>
</dbReference>
<dbReference type="RefSeq" id="WP_068406144.1">
    <property type="nucleotide sequence ID" value="NZ_CP014504.1"/>
</dbReference>
<dbReference type="SUPFAM" id="SSF53474">
    <property type="entry name" value="alpha/beta-Hydrolases"/>
    <property type="match status" value="1"/>
</dbReference>
<comment type="similarity">
    <text evidence="1">Belongs to the thioesterase family.</text>
</comment>
<dbReference type="PANTHER" id="PTHR11487">
    <property type="entry name" value="THIOESTERASE"/>
    <property type="match status" value="1"/>
</dbReference>
<organism evidence="3 4">
    <name type="scientific">Pedobacter cryoconitis</name>
    <dbReference type="NCBI Taxonomy" id="188932"/>
    <lineage>
        <taxon>Bacteria</taxon>
        <taxon>Pseudomonadati</taxon>
        <taxon>Bacteroidota</taxon>
        <taxon>Sphingobacteriia</taxon>
        <taxon>Sphingobacteriales</taxon>
        <taxon>Sphingobacteriaceae</taxon>
        <taxon>Pedobacter</taxon>
    </lineage>
</organism>
<name>A0A127VK24_9SPHI</name>
<reference evidence="3 4" key="1">
    <citation type="submission" date="2016-03" db="EMBL/GenBank/DDBJ databases">
        <title>Complete genome sequence of Pedobacter cryoconitis PAMC 27485.</title>
        <authorList>
            <person name="Lee J."/>
            <person name="Kim O.-S."/>
        </authorList>
    </citation>
    <scope>NUCLEOTIDE SEQUENCE [LARGE SCALE GENOMIC DNA]</scope>
    <source>
        <strain evidence="3 4">PAMC 27485</strain>
    </source>
</reference>
<dbReference type="PANTHER" id="PTHR11487:SF0">
    <property type="entry name" value="S-ACYL FATTY ACID SYNTHASE THIOESTERASE, MEDIUM CHAIN"/>
    <property type="match status" value="1"/>
</dbReference>
<feature type="domain" description="Thioesterase" evidence="2">
    <location>
        <begin position="5"/>
        <end position="229"/>
    </location>
</feature>
<proteinExistence type="inferred from homology"/>
<gene>
    <name evidence="3" type="ORF">AY601_4818</name>
</gene>
<dbReference type="Gene3D" id="3.40.50.1820">
    <property type="entry name" value="alpha/beta hydrolase"/>
    <property type="match status" value="1"/>
</dbReference>
<evidence type="ECO:0000313" key="3">
    <source>
        <dbReference type="EMBL" id="AMQ01640.1"/>
    </source>
</evidence>
<keyword evidence="4" id="KW-1185">Reference proteome</keyword>
<evidence type="ECO:0000256" key="1">
    <source>
        <dbReference type="ARBA" id="ARBA00007169"/>
    </source>
</evidence>
<dbReference type="OrthoDB" id="2213423at2"/>
<dbReference type="InterPro" id="IPR001031">
    <property type="entry name" value="Thioesterase"/>
</dbReference>
<accession>A0A127VK24</accession>
<evidence type="ECO:0000313" key="4">
    <source>
        <dbReference type="Proteomes" id="UP000071561"/>
    </source>
</evidence>
<dbReference type="KEGG" id="pcm:AY601_4818"/>
<dbReference type="InterPro" id="IPR029058">
    <property type="entry name" value="AB_hydrolase_fold"/>
</dbReference>
<dbReference type="Proteomes" id="UP000071561">
    <property type="component" value="Chromosome"/>
</dbReference>
<sequence length="238" mass="27391">MKKIKLFCIPYAGGSATIYTKWNRHLSPSVELNAIELAGRGSRIQERLYQNISEAVEDIFKVISKDIGQSPYAIFGHSMGAMLSYKLVQRIRDAGYAEPLHIFFSGRGAPGIKRDDLKKYHLMNDEEFKEAIIKLGGTPPEFFEHPELMEMFLPLLKNDFKLSESDEIHADLRPFDQNLTVFLGKDEDLTAEQCNNWKKHTYKLCNIHYFNGGHFFLHNETKQITKIINNVLLNGCYE</sequence>
<dbReference type="PATRIC" id="fig|188932.3.peg.4990"/>
<dbReference type="EMBL" id="CP014504">
    <property type="protein sequence ID" value="AMQ01640.1"/>
    <property type="molecule type" value="Genomic_DNA"/>
</dbReference>
<dbReference type="AlphaFoldDB" id="A0A127VK24"/>
<dbReference type="GO" id="GO:0008610">
    <property type="term" value="P:lipid biosynthetic process"/>
    <property type="evidence" value="ECO:0007669"/>
    <property type="project" value="TreeGrafter"/>
</dbReference>
<evidence type="ECO:0000259" key="2">
    <source>
        <dbReference type="Pfam" id="PF00975"/>
    </source>
</evidence>
<dbReference type="Pfam" id="PF00975">
    <property type="entry name" value="Thioesterase"/>
    <property type="match status" value="1"/>
</dbReference>
<protein>
    <submittedName>
        <fullName evidence="3">Thioesterase</fullName>
    </submittedName>
</protein>